<dbReference type="EMBL" id="SHNO01000001">
    <property type="protein sequence ID" value="MCX2977372.1"/>
    <property type="molecule type" value="Genomic_DNA"/>
</dbReference>
<feature type="domain" description="Rap1a immunity protein" evidence="2">
    <location>
        <begin position="23"/>
        <end position="118"/>
    </location>
</feature>
<accession>A0ABT3T799</accession>
<evidence type="ECO:0000259" key="2">
    <source>
        <dbReference type="Pfam" id="PF18602"/>
    </source>
</evidence>
<dbReference type="RefSeq" id="WP_279249094.1">
    <property type="nucleotide sequence ID" value="NZ_SHNO01000001.1"/>
</dbReference>
<feature type="signal peptide" evidence="1">
    <location>
        <begin position="1"/>
        <end position="21"/>
    </location>
</feature>
<evidence type="ECO:0000313" key="3">
    <source>
        <dbReference type="EMBL" id="MCX2977372.1"/>
    </source>
</evidence>
<gene>
    <name evidence="3" type="ORF">EYC82_08400</name>
</gene>
<proteinExistence type="predicted"/>
<evidence type="ECO:0000313" key="4">
    <source>
        <dbReference type="Proteomes" id="UP001143304"/>
    </source>
</evidence>
<dbReference type="Gene3D" id="1.10.890.40">
    <property type="match status" value="1"/>
</dbReference>
<dbReference type="Proteomes" id="UP001143304">
    <property type="component" value="Unassembled WGS sequence"/>
</dbReference>
<evidence type="ECO:0000256" key="1">
    <source>
        <dbReference type="SAM" id="SignalP"/>
    </source>
</evidence>
<keyword evidence="4" id="KW-1185">Reference proteome</keyword>
<keyword evidence="1" id="KW-0732">Signal</keyword>
<protein>
    <recommendedName>
        <fullName evidence="2">Rap1a immunity protein domain-containing protein</fullName>
    </recommendedName>
</protein>
<sequence length="119" mass="12837">MKYLQVVLSLFLLVAAAASYGQTGDNLQKNCRAALALSNGQAANLYDAGICTGTVKGAMDMAASYKKAADANMICFPEGVTTGQNIKIVMEYLKNHPQELQKRQGSLIYVALRDAFPCR</sequence>
<organism evidence="3 4">
    <name type="scientific">Candidatus Marimicrobium litorale</name>
    <dbReference type="NCBI Taxonomy" id="2518991"/>
    <lineage>
        <taxon>Bacteria</taxon>
        <taxon>Pseudomonadati</taxon>
        <taxon>Pseudomonadota</taxon>
        <taxon>Gammaproteobacteria</taxon>
        <taxon>Cellvibrionales</taxon>
        <taxon>Halieaceae</taxon>
        <taxon>Marimicrobium</taxon>
    </lineage>
</organism>
<dbReference type="Pfam" id="PF18602">
    <property type="entry name" value="Rap1a"/>
    <property type="match status" value="1"/>
</dbReference>
<comment type="caution">
    <text evidence="3">The sequence shown here is derived from an EMBL/GenBank/DDBJ whole genome shotgun (WGS) entry which is preliminary data.</text>
</comment>
<reference evidence="3" key="1">
    <citation type="submission" date="2019-02" db="EMBL/GenBank/DDBJ databases">
        <authorList>
            <person name="Li S.-H."/>
        </authorList>
    </citation>
    <scope>NUCLEOTIDE SEQUENCE</scope>
    <source>
        <strain evidence="3">IMCC11814</strain>
    </source>
</reference>
<feature type="chain" id="PRO_5047136876" description="Rap1a immunity protein domain-containing protein" evidence="1">
    <location>
        <begin position="22"/>
        <end position="119"/>
    </location>
</feature>
<dbReference type="InterPro" id="IPR041238">
    <property type="entry name" value="Rap1a"/>
</dbReference>
<name>A0ABT3T799_9GAMM</name>